<evidence type="ECO:0000256" key="1">
    <source>
        <dbReference type="ARBA" id="ARBA00022722"/>
    </source>
</evidence>
<sequence length="427" mass="46347">MTAVRAGDDVVLFDMGVNLSEVLLRDAAFERLHSRELADMGAVPDDRIVGELDGTVRAIVFSHGHLDHVGAVGKLAHRYDAPIVATPFTLELVKDQLAGEERFETGNALVSMEAGETMPVGARCELEFVHVTHSTVGAVNPVLHTPEGAVVYGLDKRLDHTPVVTDPVDVERFSEIGREGVLAYVEDCTNAERTGRTPSEAVARARLRDVFDSLAGSDGALVATTFASHVSRVASIVEFATAMGREPILLGRSMRTYATTARHFDYPIPADVAAHGNRAGIERALRRVANEGRENFCLVVTGHQGEPNAVLSRLARGETPFAFEAGDAVVFCARTIPEPTNEGQRHRLETLLRQQGVRVHDDVHVSGHLSREGHYEMLERLQPATLIPAHQSLRGIASYVALADSRGYTPGEDVRVPRNGTIIELAE</sequence>
<keyword evidence="1" id="KW-0540">Nuclease</keyword>
<dbReference type="SUPFAM" id="SSF56281">
    <property type="entry name" value="Metallo-hydrolase/oxidoreductase"/>
    <property type="match status" value="1"/>
</dbReference>
<keyword evidence="2" id="KW-0378">Hydrolase</keyword>
<gene>
    <name evidence="5" type="ORF">GCM10009037_09510</name>
</gene>
<dbReference type="Gene3D" id="3.40.50.10710">
    <property type="entry name" value="Metallo-hydrolase/oxidoreductase"/>
    <property type="match status" value="1"/>
</dbReference>
<comment type="caution">
    <text evidence="5">The sequence shown here is derived from an EMBL/GenBank/DDBJ whole genome shotgun (WGS) entry which is preliminary data.</text>
</comment>
<accession>A0A830F7X9</accession>
<reference evidence="5 6" key="1">
    <citation type="journal article" date="2019" name="Int. J. Syst. Evol. Microbiol.">
        <title>The Global Catalogue of Microorganisms (GCM) 10K type strain sequencing project: providing services to taxonomists for standard genome sequencing and annotation.</title>
        <authorList>
            <consortium name="The Broad Institute Genomics Platform"/>
            <consortium name="The Broad Institute Genome Sequencing Center for Infectious Disease"/>
            <person name="Wu L."/>
            <person name="Ma J."/>
        </authorList>
    </citation>
    <scope>NUCLEOTIDE SEQUENCE [LARGE SCALE GENOMIC DNA]</scope>
    <source>
        <strain evidence="5 6">JCM 19585</strain>
    </source>
</reference>
<dbReference type="Proteomes" id="UP000628840">
    <property type="component" value="Unassembled WGS sequence"/>
</dbReference>
<dbReference type="GO" id="GO:0003723">
    <property type="term" value="F:RNA binding"/>
    <property type="evidence" value="ECO:0007669"/>
    <property type="project" value="UniProtKB-KW"/>
</dbReference>
<organism evidence="5 6">
    <name type="scientific">Halarchaeum grantii</name>
    <dbReference type="NCBI Taxonomy" id="1193105"/>
    <lineage>
        <taxon>Archaea</taxon>
        <taxon>Methanobacteriati</taxon>
        <taxon>Methanobacteriota</taxon>
        <taxon>Stenosarchaea group</taxon>
        <taxon>Halobacteria</taxon>
        <taxon>Halobacteriales</taxon>
        <taxon>Halobacteriaceae</taxon>
    </lineage>
</organism>
<proteinExistence type="predicted"/>
<evidence type="ECO:0000259" key="4">
    <source>
        <dbReference type="SMART" id="SM00849"/>
    </source>
</evidence>
<dbReference type="SMART" id="SM00849">
    <property type="entry name" value="Lactamase_B"/>
    <property type="match status" value="1"/>
</dbReference>
<dbReference type="InterPro" id="IPR055132">
    <property type="entry name" value="RNase_J_b_CASP"/>
</dbReference>
<protein>
    <submittedName>
        <fullName evidence="5">Ribonuclease J</fullName>
    </submittedName>
</protein>
<evidence type="ECO:0000256" key="2">
    <source>
        <dbReference type="ARBA" id="ARBA00022839"/>
    </source>
</evidence>
<dbReference type="GO" id="GO:0004527">
    <property type="term" value="F:exonuclease activity"/>
    <property type="evidence" value="ECO:0007669"/>
    <property type="project" value="UniProtKB-KW"/>
</dbReference>
<name>A0A830F7X9_9EURY</name>
<dbReference type="PANTHER" id="PTHR43694">
    <property type="entry name" value="RIBONUCLEASE J"/>
    <property type="match status" value="1"/>
</dbReference>
<dbReference type="EMBL" id="BMPF01000001">
    <property type="protein sequence ID" value="GGL28004.1"/>
    <property type="molecule type" value="Genomic_DNA"/>
</dbReference>
<dbReference type="InterPro" id="IPR042173">
    <property type="entry name" value="RNase_J_2"/>
</dbReference>
<dbReference type="InterPro" id="IPR001279">
    <property type="entry name" value="Metallo-B-lactamas"/>
</dbReference>
<dbReference type="PANTHER" id="PTHR43694:SF1">
    <property type="entry name" value="RIBONUCLEASE J"/>
    <property type="match status" value="1"/>
</dbReference>
<dbReference type="AlphaFoldDB" id="A0A830F7X9"/>
<evidence type="ECO:0000256" key="3">
    <source>
        <dbReference type="ARBA" id="ARBA00022884"/>
    </source>
</evidence>
<dbReference type="Pfam" id="PF00753">
    <property type="entry name" value="Lactamase_B"/>
    <property type="match status" value="1"/>
</dbReference>
<evidence type="ECO:0000313" key="6">
    <source>
        <dbReference type="Proteomes" id="UP000628840"/>
    </source>
</evidence>
<feature type="domain" description="Metallo-beta-lactamase" evidence="4">
    <location>
        <begin position="1"/>
        <end position="214"/>
    </location>
</feature>
<keyword evidence="2" id="KW-0269">Exonuclease</keyword>
<evidence type="ECO:0000313" key="5">
    <source>
        <dbReference type="EMBL" id="GGL28004.1"/>
    </source>
</evidence>
<dbReference type="InterPro" id="IPR036866">
    <property type="entry name" value="RibonucZ/Hydroxyglut_hydro"/>
</dbReference>
<dbReference type="Gene3D" id="3.60.15.10">
    <property type="entry name" value="Ribonuclease Z/Hydroxyacylglutathione hydrolase-like"/>
    <property type="match status" value="1"/>
</dbReference>
<keyword evidence="3" id="KW-0694">RNA-binding</keyword>
<dbReference type="Pfam" id="PF22505">
    <property type="entry name" value="RNase_J_b_CASP"/>
    <property type="match status" value="1"/>
</dbReference>
<keyword evidence="6" id="KW-1185">Reference proteome</keyword>